<evidence type="ECO:0000256" key="2">
    <source>
        <dbReference type="SAM" id="MobiDB-lite"/>
    </source>
</evidence>
<evidence type="ECO:0000313" key="4">
    <source>
        <dbReference type="EMBL" id="QDV09789.1"/>
    </source>
</evidence>
<keyword evidence="5" id="KW-1185">Reference proteome</keyword>
<reference evidence="4 5" key="1">
    <citation type="submission" date="2019-02" db="EMBL/GenBank/DDBJ databases">
        <title>Deep-cultivation of Planctomycetes and their phenomic and genomic characterization uncovers novel biology.</title>
        <authorList>
            <person name="Wiegand S."/>
            <person name="Jogler M."/>
            <person name="Boedeker C."/>
            <person name="Pinto D."/>
            <person name="Vollmers J."/>
            <person name="Rivas-Marin E."/>
            <person name="Kohn T."/>
            <person name="Peeters S.H."/>
            <person name="Heuer A."/>
            <person name="Rast P."/>
            <person name="Oberbeckmann S."/>
            <person name="Bunk B."/>
            <person name="Jeske O."/>
            <person name="Meyerdierks A."/>
            <person name="Storesund J.E."/>
            <person name="Kallscheuer N."/>
            <person name="Luecker S."/>
            <person name="Lage O.M."/>
            <person name="Pohl T."/>
            <person name="Merkel B.J."/>
            <person name="Hornburger P."/>
            <person name="Mueller R.-W."/>
            <person name="Bruemmer F."/>
            <person name="Labrenz M."/>
            <person name="Spormann A.M."/>
            <person name="Op den Camp H."/>
            <person name="Overmann J."/>
            <person name="Amann R."/>
            <person name="Jetten M.S.M."/>
            <person name="Mascher T."/>
            <person name="Medema M.H."/>
            <person name="Devos D.P."/>
            <person name="Kaster A.-K."/>
            <person name="Ovreas L."/>
            <person name="Rohde M."/>
            <person name="Galperin M.Y."/>
            <person name="Jogler C."/>
        </authorList>
    </citation>
    <scope>NUCLEOTIDE SEQUENCE [LARGE SCALE GENOMIC DNA]</scope>
    <source>
        <strain evidence="4 5">Poly30</strain>
    </source>
</reference>
<feature type="region of interest" description="Disordered" evidence="2">
    <location>
        <begin position="102"/>
        <end position="164"/>
    </location>
</feature>
<dbReference type="RefSeq" id="WP_145204798.1">
    <property type="nucleotide sequence ID" value="NZ_CP036434.1"/>
</dbReference>
<keyword evidence="1" id="KW-0175">Coiled coil</keyword>
<feature type="signal peptide" evidence="3">
    <location>
        <begin position="1"/>
        <end position="21"/>
    </location>
</feature>
<evidence type="ECO:0000313" key="5">
    <source>
        <dbReference type="Proteomes" id="UP000320390"/>
    </source>
</evidence>
<gene>
    <name evidence="4" type="ORF">Poly30_53490</name>
</gene>
<organism evidence="4 5">
    <name type="scientific">Saltatorellus ferox</name>
    <dbReference type="NCBI Taxonomy" id="2528018"/>
    <lineage>
        <taxon>Bacteria</taxon>
        <taxon>Pseudomonadati</taxon>
        <taxon>Planctomycetota</taxon>
        <taxon>Planctomycetia</taxon>
        <taxon>Planctomycetia incertae sedis</taxon>
        <taxon>Saltatorellus</taxon>
    </lineage>
</organism>
<dbReference type="Proteomes" id="UP000320390">
    <property type="component" value="Chromosome"/>
</dbReference>
<evidence type="ECO:0000256" key="3">
    <source>
        <dbReference type="SAM" id="SignalP"/>
    </source>
</evidence>
<sequence length="589" mass="64249" precursor="true">MKLTLATCALGALGLTPALHGALEDPVAPAPPVPLLPPVVGLASVPRASVPLANVPLAPAPPATPYVALLRQDGQQGLEKDAARLKEEIARLRKELDAMQKEMKNAGRGEPRGRAEGGRSAESRQRDSRAEEKRAIEREFVEERARSEEQRARSEEQRARLEEQRERVEEMRERAMEEREEARERLEEMREEAMERAEEAREEAMERSEEARERSKEALKVWTKSMKGRVKDGSHATFEWKTDEGEEIEAVILRLEEEANGDTEHVIEEIIEQRVIGTKGQKPQVFRFKSGGPGSGPRPFGMDGGPGSGGTGAGIRAGGPNTFNIHVEEGDVHIHTSGGSSITTSKGMRFPGAVQGLKTSTGNVFFGATPPVPALPGRPHEAESHEVHVFGRAEMKTGEEPIFSVNINGKELDLSELEGFFSAAAGEEGEFPFGMVLGEIADMDFEALGATIDLEALEALEGLEDILEMDFDVEFEFGEGCDDEECCDDECAEDEIEEIEEEAPRDDRFVAGPHFGSQMSTSDASGSRLMLVGPQTAYVLAGQPPATAPAVAAEAELLELARQIQADVQAMRAELNELRSEVLGAPRRQ</sequence>
<keyword evidence="3" id="KW-0732">Signal</keyword>
<dbReference type="EMBL" id="CP036434">
    <property type="protein sequence ID" value="QDV09789.1"/>
    <property type="molecule type" value="Genomic_DNA"/>
</dbReference>
<dbReference type="AlphaFoldDB" id="A0A518F0E1"/>
<feature type="coiled-coil region" evidence="1">
    <location>
        <begin position="554"/>
        <end position="581"/>
    </location>
</feature>
<accession>A0A518F0E1</accession>
<name>A0A518F0E1_9BACT</name>
<evidence type="ECO:0008006" key="6">
    <source>
        <dbReference type="Google" id="ProtNLM"/>
    </source>
</evidence>
<evidence type="ECO:0000256" key="1">
    <source>
        <dbReference type="SAM" id="Coils"/>
    </source>
</evidence>
<feature type="chain" id="PRO_5022114490" description="Chromosome partition protein Smc" evidence="3">
    <location>
        <begin position="22"/>
        <end position="589"/>
    </location>
</feature>
<proteinExistence type="predicted"/>
<protein>
    <recommendedName>
        <fullName evidence="6">Chromosome partition protein Smc</fullName>
    </recommendedName>
</protein>